<accession>A0ABW7A3W4</accession>
<evidence type="ECO:0000256" key="2">
    <source>
        <dbReference type="ARBA" id="ARBA00007349"/>
    </source>
</evidence>
<evidence type="ECO:0000256" key="1">
    <source>
        <dbReference type="ARBA" id="ARBA00004141"/>
    </source>
</evidence>
<keyword evidence="8" id="KW-1185">Reference proteome</keyword>
<comment type="subcellular location">
    <subcellularLocation>
        <location evidence="1">Membrane</location>
        <topology evidence="1">Multi-pass membrane protein</topology>
    </subcellularLocation>
</comment>
<dbReference type="Pfam" id="PF00939">
    <property type="entry name" value="Na_sulph_symp"/>
    <property type="match status" value="1"/>
</dbReference>
<gene>
    <name evidence="7" type="ORF">V5F32_21125</name>
</gene>
<dbReference type="PANTHER" id="PTHR42826">
    <property type="entry name" value="DICARBOXYLATE TRANSPORTER 2.1, CHLOROPLASTIC"/>
    <property type="match status" value="1"/>
</dbReference>
<proteinExistence type="inferred from homology"/>
<evidence type="ECO:0000313" key="8">
    <source>
        <dbReference type="Proteomes" id="UP001604002"/>
    </source>
</evidence>
<keyword evidence="3 6" id="KW-0812">Transmembrane</keyword>
<evidence type="ECO:0000256" key="3">
    <source>
        <dbReference type="ARBA" id="ARBA00022692"/>
    </source>
</evidence>
<dbReference type="EMBL" id="JBAFVH010000015">
    <property type="protein sequence ID" value="MFG1374687.1"/>
    <property type="molecule type" value="Genomic_DNA"/>
</dbReference>
<evidence type="ECO:0000256" key="6">
    <source>
        <dbReference type="SAM" id="Phobius"/>
    </source>
</evidence>
<organism evidence="7 8">
    <name type="scientific">Xanthobacter oligotrophicus</name>
    <dbReference type="NCBI Taxonomy" id="2607286"/>
    <lineage>
        <taxon>Bacteria</taxon>
        <taxon>Pseudomonadati</taxon>
        <taxon>Pseudomonadota</taxon>
        <taxon>Alphaproteobacteria</taxon>
        <taxon>Hyphomicrobiales</taxon>
        <taxon>Xanthobacteraceae</taxon>
        <taxon>Xanthobacter</taxon>
    </lineage>
</organism>
<comment type="caution">
    <text evidence="7">The sequence shown here is derived from an EMBL/GenBank/DDBJ whole genome shotgun (WGS) entry which is preliminary data.</text>
</comment>
<dbReference type="Proteomes" id="UP001604002">
    <property type="component" value="Unassembled WGS sequence"/>
</dbReference>
<reference evidence="7 8" key="1">
    <citation type="submission" date="2024-02" db="EMBL/GenBank/DDBJ databases">
        <title>Expansion and revision of Xanthobacter and proposal of Roseixanthobacter gen. nov.</title>
        <authorList>
            <person name="Soltysiak M.P.M."/>
            <person name="Jalihal A."/>
            <person name="Ory A."/>
            <person name="Chrisophersen C."/>
            <person name="Lee A.D."/>
            <person name="Boulton J."/>
            <person name="Springer M."/>
        </authorList>
    </citation>
    <scope>NUCLEOTIDE SEQUENCE [LARGE SCALE GENOMIC DNA]</scope>
    <source>
        <strain evidence="7 8">23A</strain>
    </source>
</reference>
<comment type="similarity">
    <text evidence="2">Belongs to the SLC13A/DASS transporter (TC 2.A.47) family. DIT1 subfamily.</text>
</comment>
<dbReference type="InterPro" id="IPR001898">
    <property type="entry name" value="SLC13A/DASS"/>
</dbReference>
<evidence type="ECO:0000313" key="7">
    <source>
        <dbReference type="EMBL" id="MFG1374687.1"/>
    </source>
</evidence>
<dbReference type="RefSeq" id="WP_393994304.1">
    <property type="nucleotide sequence ID" value="NZ_JBAFVH010000015.1"/>
</dbReference>
<dbReference type="InterPro" id="IPR030676">
    <property type="entry name" value="CitT-rel"/>
</dbReference>
<name>A0ABW7A3W4_9HYPH</name>
<evidence type="ECO:0000256" key="4">
    <source>
        <dbReference type="ARBA" id="ARBA00022989"/>
    </source>
</evidence>
<protein>
    <submittedName>
        <fullName evidence="7">Anion permease</fullName>
    </submittedName>
</protein>
<keyword evidence="5 6" id="KW-0472">Membrane</keyword>
<feature type="transmembrane region" description="Helical" evidence="6">
    <location>
        <begin position="36"/>
        <end position="59"/>
    </location>
</feature>
<evidence type="ECO:0000256" key="5">
    <source>
        <dbReference type="ARBA" id="ARBA00023136"/>
    </source>
</evidence>
<sequence length="65" mass="7222">MLMMIAGSAIMMTLTHYATGTSPIIFGSGYITMGRWWGLGFVMCVVNLLIFAVVGGIWWKVLGYW</sequence>
<keyword evidence="4 6" id="KW-1133">Transmembrane helix</keyword>